<dbReference type="InterPro" id="IPR020846">
    <property type="entry name" value="MFS_dom"/>
</dbReference>
<dbReference type="AlphaFoldDB" id="A0A380ZT34"/>
<dbReference type="RefSeq" id="WP_002665022.1">
    <property type="nucleotide sequence ID" value="NZ_UFTJ01000003.1"/>
</dbReference>
<feature type="transmembrane region" description="Helical" evidence="7">
    <location>
        <begin position="101"/>
        <end position="126"/>
    </location>
</feature>
<dbReference type="GO" id="GO:0005886">
    <property type="term" value="C:plasma membrane"/>
    <property type="evidence" value="ECO:0007669"/>
    <property type="project" value="UniProtKB-SubCell"/>
</dbReference>
<name>A0A380ZT34_9FLAO</name>
<gene>
    <name evidence="9" type="primary">nupG</name>
    <name evidence="9" type="ORF">NCTC11661_01641</name>
</gene>
<evidence type="ECO:0000256" key="7">
    <source>
        <dbReference type="SAM" id="Phobius"/>
    </source>
</evidence>
<evidence type="ECO:0000256" key="4">
    <source>
        <dbReference type="ARBA" id="ARBA00022692"/>
    </source>
</evidence>
<feature type="domain" description="Major facilitator superfamily (MFS) profile" evidence="8">
    <location>
        <begin position="232"/>
        <end position="446"/>
    </location>
</feature>
<reference evidence="9 10" key="1">
    <citation type="submission" date="2018-06" db="EMBL/GenBank/DDBJ databases">
        <authorList>
            <consortium name="Pathogen Informatics"/>
            <person name="Doyle S."/>
        </authorList>
    </citation>
    <scope>NUCLEOTIDE SEQUENCE [LARGE SCALE GENOMIC DNA]</scope>
    <source>
        <strain evidence="9 10">NCTC11661</strain>
    </source>
</reference>
<dbReference type="PANTHER" id="PTHR23522">
    <property type="entry name" value="BLL5896 PROTEIN"/>
    <property type="match status" value="1"/>
</dbReference>
<feature type="transmembrane region" description="Helical" evidence="7">
    <location>
        <begin position="69"/>
        <end position="89"/>
    </location>
</feature>
<organism evidence="9 10">
    <name type="scientific">Bergeyella zoohelcum</name>
    <dbReference type="NCBI Taxonomy" id="1015"/>
    <lineage>
        <taxon>Bacteria</taxon>
        <taxon>Pseudomonadati</taxon>
        <taxon>Bacteroidota</taxon>
        <taxon>Flavobacteriia</taxon>
        <taxon>Flavobacteriales</taxon>
        <taxon>Weeksellaceae</taxon>
        <taxon>Bergeyella</taxon>
    </lineage>
</organism>
<evidence type="ECO:0000256" key="1">
    <source>
        <dbReference type="ARBA" id="ARBA00004651"/>
    </source>
</evidence>
<feature type="transmembrane region" description="Helical" evidence="7">
    <location>
        <begin position="138"/>
        <end position="161"/>
    </location>
</feature>
<proteinExistence type="predicted"/>
<feature type="transmembrane region" description="Helical" evidence="7">
    <location>
        <begin position="370"/>
        <end position="392"/>
    </location>
</feature>
<evidence type="ECO:0000256" key="6">
    <source>
        <dbReference type="ARBA" id="ARBA00023136"/>
    </source>
</evidence>
<dbReference type="Pfam" id="PF03825">
    <property type="entry name" value="Nuc_H_symport"/>
    <property type="match status" value="1"/>
</dbReference>
<protein>
    <submittedName>
        <fullName evidence="9">Nucleoside-transport system protein nupG</fullName>
    </submittedName>
</protein>
<dbReference type="Gene3D" id="1.20.1250.20">
    <property type="entry name" value="MFS general substrate transporter like domains"/>
    <property type="match status" value="2"/>
</dbReference>
<keyword evidence="4 7" id="KW-0812">Transmembrane</keyword>
<evidence type="ECO:0000313" key="9">
    <source>
        <dbReference type="EMBL" id="SUV52502.1"/>
    </source>
</evidence>
<evidence type="ECO:0000259" key="8">
    <source>
        <dbReference type="PROSITE" id="PS50850"/>
    </source>
</evidence>
<dbReference type="SUPFAM" id="SSF103473">
    <property type="entry name" value="MFS general substrate transporter"/>
    <property type="match status" value="1"/>
</dbReference>
<evidence type="ECO:0000256" key="2">
    <source>
        <dbReference type="ARBA" id="ARBA00022448"/>
    </source>
</evidence>
<keyword evidence="5 7" id="KW-1133">Transmembrane helix</keyword>
<dbReference type="EMBL" id="UFTJ01000003">
    <property type="protein sequence ID" value="SUV52502.1"/>
    <property type="molecule type" value="Genomic_DNA"/>
</dbReference>
<feature type="transmembrane region" description="Helical" evidence="7">
    <location>
        <begin position="233"/>
        <end position="254"/>
    </location>
</feature>
<sequence length="446" mass="49192">MNVKLRLILLNFLQFAAWGAYLTSMGKYLGAIGLGDKIPIFYAMQGIVSIFMPAILGIIADRWIPAQRLLGFAHLIAGVAIAGTGYVGMVNGSATEFSVLFGLYSLSVMFYMPTIALSNSVAYTILKNNNMDIIKAFPPIRTLGTVGFICAMLFVNFAGINEGNLGFNFNNRSNFESFQNTYAQFFVSAILSFALFLFSFALPNCPTSPASEKQSFSEAFGLKAFALFKDKRMAIFFIFSMLLGVSLQITNAYANPFISSFGDIEEYSSAWGVNNANALISLSQVSETLCILLIPYCLKKFGIKKVMLMAMFSWFLRFGLFAIGDPGSGVWMFILSMIVYGVAFDFFNVSGSLFVDQETDVSIRSSAQGVFMMMTNGFGATIGMLVAGAVVNHFNVFSDTTDAITRMKSWESAWSIFALYALTVALVFMVIFKYKHEPEKLENVKH</sequence>
<dbReference type="PROSITE" id="PS50850">
    <property type="entry name" value="MFS"/>
    <property type="match status" value="1"/>
</dbReference>
<keyword evidence="3" id="KW-1003">Cell membrane</keyword>
<keyword evidence="2" id="KW-0813">Transport</keyword>
<dbReference type="Proteomes" id="UP000255515">
    <property type="component" value="Unassembled WGS sequence"/>
</dbReference>
<evidence type="ECO:0000313" key="10">
    <source>
        <dbReference type="Proteomes" id="UP000255515"/>
    </source>
</evidence>
<accession>A0A380ZT34</accession>
<comment type="subcellular location">
    <subcellularLocation>
        <location evidence="1">Cell membrane</location>
        <topology evidence="1">Multi-pass membrane protein</topology>
    </subcellularLocation>
</comment>
<dbReference type="GO" id="GO:0015212">
    <property type="term" value="F:cytidine transmembrane transporter activity"/>
    <property type="evidence" value="ECO:0007669"/>
    <property type="project" value="TreeGrafter"/>
</dbReference>
<feature type="transmembrane region" description="Helical" evidence="7">
    <location>
        <begin position="274"/>
        <end position="294"/>
    </location>
</feature>
<feature type="transmembrane region" description="Helical" evidence="7">
    <location>
        <begin position="412"/>
        <end position="432"/>
    </location>
</feature>
<feature type="transmembrane region" description="Helical" evidence="7">
    <location>
        <begin position="38"/>
        <end position="60"/>
    </location>
</feature>
<dbReference type="InterPro" id="IPR004740">
    <property type="entry name" value="Nuc_H_symport"/>
</dbReference>
<dbReference type="GO" id="GO:0015213">
    <property type="term" value="F:uridine transmembrane transporter activity"/>
    <property type="evidence" value="ECO:0007669"/>
    <property type="project" value="TreeGrafter"/>
</dbReference>
<dbReference type="InterPro" id="IPR036259">
    <property type="entry name" value="MFS_trans_sf"/>
</dbReference>
<evidence type="ECO:0000256" key="3">
    <source>
        <dbReference type="ARBA" id="ARBA00022475"/>
    </source>
</evidence>
<feature type="transmembrane region" description="Helical" evidence="7">
    <location>
        <begin position="181"/>
        <end position="202"/>
    </location>
</feature>
<evidence type="ECO:0000256" key="5">
    <source>
        <dbReference type="ARBA" id="ARBA00022989"/>
    </source>
</evidence>
<keyword evidence="6 7" id="KW-0472">Membrane</keyword>
<dbReference type="PANTHER" id="PTHR23522:SF4">
    <property type="entry name" value="NUCLEOSIDE PERMEASE NUPG-RELATED"/>
    <property type="match status" value="1"/>
</dbReference>